<dbReference type="Pfam" id="PF08666">
    <property type="entry name" value="SAF"/>
    <property type="match status" value="1"/>
</dbReference>
<dbReference type="InterPro" id="IPR006190">
    <property type="entry name" value="SAF_AFP_Neu5Ac"/>
</dbReference>
<dbReference type="InterPro" id="IPR057736">
    <property type="entry name" value="SAF_PseI/NeuA/NeuB"/>
</dbReference>
<dbReference type="PANTHER" id="PTHR42966">
    <property type="entry name" value="N-ACETYLNEURAMINATE SYNTHASE"/>
    <property type="match status" value="1"/>
</dbReference>
<dbReference type="InterPro" id="IPR013974">
    <property type="entry name" value="SAF"/>
</dbReference>
<dbReference type="InterPro" id="IPR013132">
    <property type="entry name" value="PseI/NeuA/B-like_N"/>
</dbReference>
<name>A0ABX7PPN8_9ACTN</name>
<reference evidence="2 3" key="1">
    <citation type="submission" date="2017-06" db="EMBL/GenBank/DDBJ databases">
        <title>Complete Genome Sequence of the Soil Carbazole-Degrading Bacterium Nocardioides aromaticivorans IC177.</title>
        <authorList>
            <person name="Vejarano F."/>
            <person name="Suzuki-Minakuchi C."/>
            <person name="Ohtsubo Y."/>
            <person name="Tsuda M."/>
            <person name="Okada K."/>
            <person name="Nojiri H."/>
        </authorList>
    </citation>
    <scope>NUCLEOTIDE SEQUENCE [LARGE SCALE GENOMIC DNA]</scope>
    <source>
        <strain evidence="2 3">IC177</strain>
    </source>
</reference>
<evidence type="ECO:0000259" key="1">
    <source>
        <dbReference type="PROSITE" id="PS50844"/>
    </source>
</evidence>
<dbReference type="SUPFAM" id="SSF51269">
    <property type="entry name" value="AFP III-like domain"/>
    <property type="match status" value="1"/>
</dbReference>
<dbReference type="InterPro" id="IPR013785">
    <property type="entry name" value="Aldolase_TIM"/>
</dbReference>
<evidence type="ECO:0000313" key="2">
    <source>
        <dbReference type="EMBL" id="QSR27841.1"/>
    </source>
</evidence>
<keyword evidence="3" id="KW-1185">Reference proteome</keyword>
<organism evidence="2 3">
    <name type="scientific">Nocardioides aromaticivorans</name>
    <dbReference type="NCBI Taxonomy" id="200618"/>
    <lineage>
        <taxon>Bacteria</taxon>
        <taxon>Bacillati</taxon>
        <taxon>Actinomycetota</taxon>
        <taxon>Actinomycetes</taxon>
        <taxon>Propionibacteriales</taxon>
        <taxon>Nocardioidaceae</taxon>
        <taxon>Nocardioides</taxon>
    </lineage>
</organism>
<dbReference type="Pfam" id="PF03102">
    <property type="entry name" value="NeuB"/>
    <property type="match status" value="1"/>
</dbReference>
<evidence type="ECO:0000313" key="3">
    <source>
        <dbReference type="Proteomes" id="UP000662818"/>
    </source>
</evidence>
<dbReference type="SMART" id="SM00858">
    <property type="entry name" value="SAF"/>
    <property type="match status" value="1"/>
</dbReference>
<proteinExistence type="predicted"/>
<dbReference type="InterPro" id="IPR020030">
    <property type="entry name" value="Pseudaminic_synth_PseI"/>
</dbReference>
<accession>A0ABX7PPN8</accession>
<dbReference type="EMBL" id="CP022295">
    <property type="protein sequence ID" value="QSR27841.1"/>
    <property type="molecule type" value="Genomic_DNA"/>
</dbReference>
<dbReference type="RefSeq" id="WP_207006661.1">
    <property type="nucleotide sequence ID" value="NZ_CP022295.1"/>
</dbReference>
<dbReference type="NCBIfam" id="TIGR03586">
    <property type="entry name" value="PseI"/>
    <property type="match status" value="1"/>
</dbReference>
<sequence length="348" mass="37713">MNIGGIPVGRDADPFVIAEISGNHHGSLDRALAIVDSLAGSGVHAVKLQTYTADTMTIDVDREEFTIQNPGSLWYGRTLHDLYSEAMTPWEWHEPIMARAREHGMLCFSSPFDRTAVDFLLGLDVPCFKIASSEIIDIPLIRCTAATGKPLIISTGMATLEEIEDAVAAAREGGCEDLVLLKCTTSYPARPEDSHLLTIPDLRERFGCEVGLSDHSLGVGVAVAAVALGAVVLEKHITLDRNDGAVDSPFSLEPPEFAQLVTETAAARVALGEVRYQPTEAEEGARGRRRSLYLVEDVAAGEVLTEQNLRSIRPGSGLPPKHWDEVLGRRVRESAPRGTPLTWDLLAD</sequence>
<protein>
    <submittedName>
        <fullName evidence="2">Pseudaminic acid synthase</fullName>
    </submittedName>
</protein>
<gene>
    <name evidence="2" type="primary">pseI</name>
    <name evidence="2" type="ORF">CFH99_19640</name>
</gene>
<feature type="domain" description="AFP-like" evidence="1">
    <location>
        <begin position="291"/>
        <end position="348"/>
    </location>
</feature>
<dbReference type="CDD" id="cd11615">
    <property type="entry name" value="SAF_NeuB_like"/>
    <property type="match status" value="1"/>
</dbReference>
<dbReference type="Gene3D" id="3.90.1210.10">
    <property type="entry name" value="Antifreeze-like/N-acetylneuraminic acid synthase C-terminal domain"/>
    <property type="match status" value="1"/>
</dbReference>
<dbReference type="Proteomes" id="UP000662818">
    <property type="component" value="Chromosome"/>
</dbReference>
<dbReference type="Gene3D" id="3.20.20.70">
    <property type="entry name" value="Aldolase class I"/>
    <property type="match status" value="1"/>
</dbReference>
<dbReference type="InterPro" id="IPR051690">
    <property type="entry name" value="PseI-like"/>
</dbReference>
<dbReference type="PANTHER" id="PTHR42966:SF2">
    <property type="entry name" value="PSEUDAMINIC ACID SYNTHASE"/>
    <property type="match status" value="1"/>
</dbReference>
<dbReference type="SUPFAM" id="SSF51569">
    <property type="entry name" value="Aldolase"/>
    <property type="match status" value="1"/>
</dbReference>
<dbReference type="PROSITE" id="PS50844">
    <property type="entry name" value="AFP_LIKE"/>
    <property type="match status" value="1"/>
</dbReference>
<dbReference type="InterPro" id="IPR036732">
    <property type="entry name" value="AFP_Neu5c_C_sf"/>
</dbReference>